<proteinExistence type="predicted"/>
<name>A0AA96IGJ5_9BACT</name>
<organism evidence="1">
    <name type="scientific">Arcobacter sp. AZ-2023</name>
    <dbReference type="NCBI Taxonomy" id="3074453"/>
    <lineage>
        <taxon>Bacteria</taxon>
        <taxon>Pseudomonadati</taxon>
        <taxon>Campylobacterota</taxon>
        <taxon>Epsilonproteobacteria</taxon>
        <taxon>Campylobacterales</taxon>
        <taxon>Arcobacteraceae</taxon>
        <taxon>Arcobacter</taxon>
    </lineage>
</organism>
<evidence type="ECO:0000313" key="1">
    <source>
        <dbReference type="EMBL" id="WNL29614.1"/>
    </source>
</evidence>
<reference evidence="1" key="1">
    <citation type="submission" date="2023-09" db="EMBL/GenBank/DDBJ databases">
        <title>Arcobacter tbilisiensis sp. nov. isolated from chicken meat in Tbilisi, Georgia.</title>
        <authorList>
            <person name="Matthias R."/>
            <person name="Zautner A.E."/>
        </authorList>
    </citation>
    <scope>NUCLEOTIDE SEQUENCE</scope>
    <source>
        <strain evidence="1">LEO 52</strain>
    </source>
</reference>
<gene>
    <name evidence="1" type="ORF">RMQ68_09640</name>
</gene>
<evidence type="ECO:0008006" key="2">
    <source>
        <dbReference type="Google" id="ProtNLM"/>
    </source>
</evidence>
<protein>
    <recommendedName>
        <fullName evidence="2">DNA-binding protein</fullName>
    </recommendedName>
</protein>
<dbReference type="AlphaFoldDB" id="A0AA96IGJ5"/>
<dbReference type="EMBL" id="CP134854">
    <property type="protein sequence ID" value="WNL29614.1"/>
    <property type="molecule type" value="Genomic_DNA"/>
</dbReference>
<accession>A0AA96IGJ5</accession>
<sequence>MLFNAENKIDKKYYVDHLIKKYGKLGLTRQETAKELGISLSFLDKLLREGIGLPTYRKIGRSKKPRVIFPVDSVAEFMMTNQNNLY</sequence>